<accession>A0A0R3U0S0</accession>
<dbReference type="AlphaFoldDB" id="A0A0R3U0S0"/>
<dbReference type="EMBL" id="UZAE01015896">
    <property type="protein sequence ID" value="VDO16752.1"/>
    <property type="molecule type" value="Genomic_DNA"/>
</dbReference>
<gene>
    <name evidence="1" type="ORF">HNAJ_LOCUS13693</name>
</gene>
<evidence type="ECO:0000313" key="1">
    <source>
        <dbReference type="EMBL" id="VDO16752.1"/>
    </source>
</evidence>
<organism evidence="3">
    <name type="scientific">Rodentolepis nana</name>
    <name type="common">Dwarf tapeworm</name>
    <name type="synonym">Hymenolepis nana</name>
    <dbReference type="NCBI Taxonomy" id="102285"/>
    <lineage>
        <taxon>Eukaryota</taxon>
        <taxon>Metazoa</taxon>
        <taxon>Spiralia</taxon>
        <taxon>Lophotrochozoa</taxon>
        <taxon>Platyhelminthes</taxon>
        <taxon>Cestoda</taxon>
        <taxon>Eucestoda</taxon>
        <taxon>Cyclophyllidea</taxon>
        <taxon>Hymenolepididae</taxon>
        <taxon>Rodentolepis</taxon>
    </lineage>
</organism>
<dbReference type="WBParaSite" id="HNAJ_0001371901-mRNA-1">
    <property type="protein sequence ID" value="HNAJ_0001371901-mRNA-1"/>
    <property type="gene ID" value="HNAJ_0001371901"/>
</dbReference>
<reference evidence="3" key="1">
    <citation type="submission" date="2017-02" db="UniProtKB">
        <authorList>
            <consortium name="WormBaseParasite"/>
        </authorList>
    </citation>
    <scope>IDENTIFICATION</scope>
</reference>
<dbReference type="Proteomes" id="UP000278807">
    <property type="component" value="Unassembled WGS sequence"/>
</dbReference>
<sequence length="203" mass="24232">MEVSKTRADFESAVRELTELIKQYAREFLEIYHRIRDFEFDCHQVSQLILSGGGDNEINSQIWAYLRDFKEDIALFAPFSYFSKCALEIFPLVKPFASVRMTSRHAYDFYCERGRKMRLALEKLKGLGEKFHRDSIDVEQRVFFDPYLRDEMKKYLDCWNAYFAFRPLLTNLRCSWVPVVATFFKHRRIVRSKDFNMALGKLN</sequence>
<evidence type="ECO:0000313" key="3">
    <source>
        <dbReference type="WBParaSite" id="HNAJ_0001371901-mRNA-1"/>
    </source>
</evidence>
<reference evidence="1 2" key="2">
    <citation type="submission" date="2018-11" db="EMBL/GenBank/DDBJ databases">
        <authorList>
            <consortium name="Pathogen Informatics"/>
        </authorList>
    </citation>
    <scope>NUCLEOTIDE SEQUENCE [LARGE SCALE GENOMIC DNA]</scope>
</reference>
<evidence type="ECO:0000313" key="2">
    <source>
        <dbReference type="Proteomes" id="UP000278807"/>
    </source>
</evidence>
<name>A0A0R3U0S0_RODNA</name>
<keyword evidence="2" id="KW-1185">Reference proteome</keyword>
<protein>
    <submittedName>
        <fullName evidence="3">DUF2357 domain-containing protein</fullName>
    </submittedName>
</protein>
<proteinExistence type="predicted"/>